<evidence type="ECO:0000313" key="2">
    <source>
        <dbReference type="EMBL" id="MEI4551027.1"/>
    </source>
</evidence>
<dbReference type="Proteomes" id="UP001382455">
    <property type="component" value="Unassembled WGS sequence"/>
</dbReference>
<sequence length="298" mass="33211">MNKFLLALCTLAITFSTNASAVPASIFDISISESFDSSLTKLQENCQTKVRVLSNLPVRFPLAKHTEQHLVCDTVKHGGKAAIVIADGKVAHINTNNISESAVTGLSDKYAEYLAYQAHSNHLLWLNTNINSATLIGQDALHPNLFVWSNPHINNNQQSEVTLNTLLKFGASIDALMPIFEKHCQPLVIQDTKPWLLTKPNAQKQVNCFNFSAFGFPRKIEAVFGDNHLELAWILTASAEQTRVAQSLSNTYGKAIFENAQWQAYQNGEIYLRKDKPEVLAISKRLIPLIKEKYAITF</sequence>
<evidence type="ECO:0000256" key="1">
    <source>
        <dbReference type="SAM" id="SignalP"/>
    </source>
</evidence>
<dbReference type="EMBL" id="JBAWKS010000002">
    <property type="protein sequence ID" value="MEI4551027.1"/>
    <property type="molecule type" value="Genomic_DNA"/>
</dbReference>
<reference evidence="2 3" key="1">
    <citation type="submission" date="2023-12" db="EMBL/GenBank/DDBJ databases">
        <title>Friends and Foes: Symbiotic and Algicidal bacterial influence on Karenia brevis blooms.</title>
        <authorList>
            <person name="Fei C."/>
            <person name="Mohamed A.R."/>
            <person name="Booker A."/>
            <person name="Arshad M."/>
            <person name="Klass S."/>
            <person name="Ahn S."/>
            <person name="Gilbert P.M."/>
            <person name="Heil C.A."/>
            <person name="Martinez J.M."/>
            <person name="Amin S.A."/>
        </authorList>
    </citation>
    <scope>NUCLEOTIDE SEQUENCE [LARGE SCALE GENOMIC DNA]</scope>
    <source>
        <strain evidence="2 3">CE15</strain>
    </source>
</reference>
<feature type="chain" id="PRO_5046237728" evidence="1">
    <location>
        <begin position="22"/>
        <end position="298"/>
    </location>
</feature>
<evidence type="ECO:0000313" key="3">
    <source>
        <dbReference type="Proteomes" id="UP001382455"/>
    </source>
</evidence>
<feature type="signal peptide" evidence="1">
    <location>
        <begin position="1"/>
        <end position="21"/>
    </location>
</feature>
<protein>
    <submittedName>
        <fullName evidence="2">Uncharacterized protein</fullName>
    </submittedName>
</protein>
<name>A0ABU8EVM7_9GAMM</name>
<gene>
    <name evidence="2" type="ORF">WAE96_15250</name>
</gene>
<comment type="caution">
    <text evidence="2">The sequence shown here is derived from an EMBL/GenBank/DDBJ whole genome shotgun (WGS) entry which is preliminary data.</text>
</comment>
<accession>A0ABU8EVM7</accession>
<organism evidence="2 3">
    <name type="scientific">Pseudoalteromonas spongiae</name>
    <dbReference type="NCBI Taxonomy" id="298657"/>
    <lineage>
        <taxon>Bacteria</taxon>
        <taxon>Pseudomonadati</taxon>
        <taxon>Pseudomonadota</taxon>
        <taxon>Gammaproteobacteria</taxon>
        <taxon>Alteromonadales</taxon>
        <taxon>Pseudoalteromonadaceae</taxon>
        <taxon>Pseudoalteromonas</taxon>
    </lineage>
</organism>
<proteinExistence type="predicted"/>
<keyword evidence="1" id="KW-0732">Signal</keyword>
<keyword evidence="3" id="KW-1185">Reference proteome</keyword>
<dbReference type="RefSeq" id="WP_336436069.1">
    <property type="nucleotide sequence ID" value="NZ_JBAWKS010000002.1"/>
</dbReference>